<feature type="transmembrane region" description="Helical" evidence="5">
    <location>
        <begin position="332"/>
        <end position="348"/>
    </location>
</feature>
<evidence type="ECO:0000313" key="8">
    <source>
        <dbReference type="Proteomes" id="UP000285961"/>
    </source>
</evidence>
<evidence type="ECO:0000256" key="4">
    <source>
        <dbReference type="PROSITE-ProRule" id="PRU00339"/>
    </source>
</evidence>
<feature type="repeat" description="TPR" evidence="4">
    <location>
        <begin position="732"/>
        <end position="765"/>
    </location>
</feature>
<dbReference type="PROSITE" id="PS50005">
    <property type="entry name" value="TPR"/>
    <property type="match status" value="1"/>
</dbReference>
<feature type="non-terminal residue" evidence="7">
    <location>
        <position position="1"/>
    </location>
</feature>
<sequence>THGFLLKQFEFETDRDRLHWARVTMLGYALGMGTLVFIWASQLFGPTGGLLALGLYCFNSNVLGHASLITTDIIYACFSLFLLYFFWRFMSGGDWRWVVAAGVSLGLALLSKYSGVLWFLVLPVVGAVLLMLDSRRDGQEVAADASFRPWGRFLVALVLIFFLALLVLNAGYGFRETLAPIRTGHYQSRLLSALSDNALTSWIPLPIPAPFMQGFESQKYISEVGHPAFLAGMHSTQGWWYYYLACFVLKMPAAFWPILGCAAVGLVREKDRKRRSAVVLLLISSLATIAANSFLSNSHAGFRYVFASVPPLFVLGGAAVKSVSSRWGKRALFTLAVLYVASALWVHPHHLAYFSELVGGPKNGYKWLSDSNLDWGQDLDHAREYVRTSTAPITVNPGMMPVSGRILINATTLQDCFVMYDIHGWLRPFKPIDYVGYSWLVFDITKESIKNRKRSPDDLPDECYLASFEYERDRLQETVNLTKAALKTRPSLPEALYLLGLAHLGLGDLDEAIVAFEAIPVSHPFYVDARQNLSFITALMGDKARSEAYRKQARIEATLRTYSQRPTVDVSRYSDSLVRAPRDWKLHNNLGVAFWAKGRLSEAEAHLRLAAEIQPKFVESLANLAIVLEEQARFDEALEALGKYHADLLHVDTMPYRDYRVYYQDTRVMLGDTLEIYPQADEHVLRLKAQLQKNPNDVWLLNQLSAALTVKGRFGEAYDSLSRAIALAPASSALYTNLALLYTEKKMFSHAVTACKQALELDPGSPAAIQVLSSVQKRAAD</sequence>
<dbReference type="InterPro" id="IPR019734">
    <property type="entry name" value="TPR_rpt"/>
</dbReference>
<evidence type="ECO:0000256" key="5">
    <source>
        <dbReference type="SAM" id="Phobius"/>
    </source>
</evidence>
<dbReference type="GO" id="GO:0016757">
    <property type="term" value="F:glycosyltransferase activity"/>
    <property type="evidence" value="ECO:0007669"/>
    <property type="project" value="UniProtKB-KW"/>
</dbReference>
<reference evidence="7 8" key="1">
    <citation type="journal article" date="2017" name="ISME J.">
        <title>Energy and carbon metabolisms in a deep terrestrial subsurface fluid microbial community.</title>
        <authorList>
            <person name="Momper L."/>
            <person name="Jungbluth S.P."/>
            <person name="Lee M.D."/>
            <person name="Amend J.P."/>
        </authorList>
    </citation>
    <scope>NUCLEOTIDE SEQUENCE [LARGE SCALE GENOMIC DNA]</scope>
    <source>
        <strain evidence="7">SURF_17</strain>
    </source>
</reference>
<dbReference type="AlphaFoldDB" id="A0A419EZL7"/>
<dbReference type="InterPro" id="IPR011990">
    <property type="entry name" value="TPR-like_helical_dom_sf"/>
</dbReference>
<organism evidence="7 8">
    <name type="scientific">Candidatus Abyssobacteria bacterium SURF_17</name>
    <dbReference type="NCBI Taxonomy" id="2093361"/>
    <lineage>
        <taxon>Bacteria</taxon>
        <taxon>Pseudomonadati</taxon>
        <taxon>Candidatus Hydrogenedentota</taxon>
        <taxon>Candidatus Abyssobacteria</taxon>
    </lineage>
</organism>
<keyword evidence="4" id="KW-0802">TPR repeat</keyword>
<dbReference type="PANTHER" id="PTHR44835">
    <property type="entry name" value="UDP-N-ACETYLGLUCOSAMINE--PEPTIDE N-ACETYLGLUCOSAMINYLTRANSFERASE SPINDLY-RELATED"/>
    <property type="match status" value="1"/>
</dbReference>
<comment type="pathway">
    <text evidence="1">Protein modification; protein glycosylation.</text>
</comment>
<keyword evidence="3 7" id="KW-0808">Transferase</keyword>
<evidence type="ECO:0000256" key="2">
    <source>
        <dbReference type="ARBA" id="ARBA00022676"/>
    </source>
</evidence>
<proteinExistence type="predicted"/>
<dbReference type="Gene3D" id="1.25.40.10">
    <property type="entry name" value="Tetratricopeptide repeat domain"/>
    <property type="match status" value="3"/>
</dbReference>
<dbReference type="Pfam" id="PF13231">
    <property type="entry name" value="PMT_2"/>
    <property type="match status" value="1"/>
</dbReference>
<feature type="transmembrane region" description="Helical" evidence="5">
    <location>
        <begin position="301"/>
        <end position="320"/>
    </location>
</feature>
<keyword evidence="5" id="KW-0812">Transmembrane</keyword>
<keyword evidence="2" id="KW-0328">Glycosyltransferase</keyword>
<feature type="transmembrane region" description="Helical" evidence="5">
    <location>
        <begin position="153"/>
        <end position="174"/>
    </location>
</feature>
<dbReference type="SMART" id="SM00028">
    <property type="entry name" value="TPR"/>
    <property type="match status" value="4"/>
</dbReference>
<evidence type="ECO:0000256" key="1">
    <source>
        <dbReference type="ARBA" id="ARBA00004922"/>
    </source>
</evidence>
<evidence type="ECO:0000313" key="7">
    <source>
        <dbReference type="EMBL" id="RJP70885.1"/>
    </source>
</evidence>
<dbReference type="InterPro" id="IPR038731">
    <property type="entry name" value="RgtA/B/C-like"/>
</dbReference>
<dbReference type="Pfam" id="PF13432">
    <property type="entry name" value="TPR_16"/>
    <property type="match status" value="2"/>
</dbReference>
<feature type="transmembrane region" description="Helical" evidence="5">
    <location>
        <begin position="278"/>
        <end position="295"/>
    </location>
</feature>
<dbReference type="PANTHER" id="PTHR44835:SF1">
    <property type="entry name" value="PROTEIN O-GLCNAC TRANSFERASE"/>
    <property type="match status" value="1"/>
</dbReference>
<feature type="transmembrane region" description="Helical" evidence="5">
    <location>
        <begin position="62"/>
        <end position="87"/>
    </location>
</feature>
<protein>
    <submittedName>
        <fullName evidence="7">Phospholipid carrier-dependent glycosyltransferase</fullName>
    </submittedName>
</protein>
<accession>A0A419EZL7</accession>
<dbReference type="EMBL" id="QZKI01000064">
    <property type="protein sequence ID" value="RJP70885.1"/>
    <property type="molecule type" value="Genomic_DNA"/>
</dbReference>
<feature type="domain" description="Glycosyltransferase RgtA/B/C/D-like" evidence="6">
    <location>
        <begin position="34"/>
        <end position="133"/>
    </location>
</feature>
<dbReference type="Proteomes" id="UP000285961">
    <property type="component" value="Unassembled WGS sequence"/>
</dbReference>
<comment type="caution">
    <text evidence="7">The sequence shown here is derived from an EMBL/GenBank/DDBJ whole genome shotgun (WGS) entry which is preliminary data.</text>
</comment>
<keyword evidence="5" id="KW-0472">Membrane</keyword>
<dbReference type="SUPFAM" id="SSF48452">
    <property type="entry name" value="TPR-like"/>
    <property type="match status" value="1"/>
</dbReference>
<name>A0A419EZL7_9BACT</name>
<evidence type="ECO:0000259" key="6">
    <source>
        <dbReference type="Pfam" id="PF13231"/>
    </source>
</evidence>
<dbReference type="Pfam" id="PF13181">
    <property type="entry name" value="TPR_8"/>
    <property type="match status" value="1"/>
</dbReference>
<feature type="transmembrane region" description="Helical" evidence="5">
    <location>
        <begin position="240"/>
        <end position="266"/>
    </location>
</feature>
<feature type="transmembrane region" description="Helical" evidence="5">
    <location>
        <begin position="116"/>
        <end position="132"/>
    </location>
</feature>
<evidence type="ECO:0000256" key="3">
    <source>
        <dbReference type="ARBA" id="ARBA00022679"/>
    </source>
</evidence>
<dbReference type="InterPro" id="IPR051939">
    <property type="entry name" value="Glycosyltr_41/O-GlcNAc_trsf"/>
</dbReference>
<gene>
    <name evidence="7" type="ORF">C4532_08500</name>
</gene>
<keyword evidence="5" id="KW-1133">Transmembrane helix</keyword>